<dbReference type="AlphaFoldDB" id="A0AAV6YTF4"/>
<evidence type="ECO:0000313" key="3">
    <source>
        <dbReference type="Proteomes" id="UP000824782"/>
    </source>
</evidence>
<keyword evidence="3" id="KW-1185">Reference proteome</keyword>
<dbReference type="EMBL" id="WNYA01020683">
    <property type="protein sequence ID" value="KAG8538499.1"/>
    <property type="molecule type" value="Genomic_DNA"/>
</dbReference>
<sequence length="88" mass="9978">MPSAIDSSNYSEIKSRTVESRPRSALRRKATSLSVSTIRSGRTGRDTQRWSPRRQRRGSPGTATGLLQTKTWFRVCVYKASLDFLRDS</sequence>
<accession>A0AAV6YTF4</accession>
<proteinExistence type="predicted"/>
<gene>
    <name evidence="2" type="ORF">GDO81_022531</name>
</gene>
<feature type="region of interest" description="Disordered" evidence="1">
    <location>
        <begin position="1"/>
        <end position="64"/>
    </location>
</feature>
<dbReference type="Proteomes" id="UP000824782">
    <property type="component" value="Unassembled WGS sequence"/>
</dbReference>
<evidence type="ECO:0000256" key="1">
    <source>
        <dbReference type="SAM" id="MobiDB-lite"/>
    </source>
</evidence>
<reference evidence="2" key="1">
    <citation type="thesis" date="2020" institute="ProQuest LLC" country="789 East Eisenhower Parkway, Ann Arbor, MI, USA">
        <title>Comparative Genomics and Chromosome Evolution.</title>
        <authorList>
            <person name="Mudd A.B."/>
        </authorList>
    </citation>
    <scope>NUCLEOTIDE SEQUENCE</scope>
    <source>
        <strain evidence="2">237g6f4</strain>
        <tissue evidence="2">Blood</tissue>
    </source>
</reference>
<evidence type="ECO:0000313" key="2">
    <source>
        <dbReference type="EMBL" id="KAG8538499.1"/>
    </source>
</evidence>
<feature type="compositionally biased region" description="Basic and acidic residues" evidence="1">
    <location>
        <begin position="13"/>
        <end position="22"/>
    </location>
</feature>
<feature type="compositionally biased region" description="Polar residues" evidence="1">
    <location>
        <begin position="1"/>
        <end position="12"/>
    </location>
</feature>
<comment type="caution">
    <text evidence="2">The sequence shown here is derived from an EMBL/GenBank/DDBJ whole genome shotgun (WGS) entry which is preliminary data.</text>
</comment>
<protein>
    <submittedName>
        <fullName evidence="2">Uncharacterized protein</fullName>
    </submittedName>
</protein>
<name>A0AAV6YTF4_ENGPU</name>
<feature type="compositionally biased region" description="Polar residues" evidence="1">
    <location>
        <begin position="31"/>
        <end position="40"/>
    </location>
</feature>
<organism evidence="2 3">
    <name type="scientific">Engystomops pustulosus</name>
    <name type="common">Tungara frog</name>
    <name type="synonym">Physalaemus pustulosus</name>
    <dbReference type="NCBI Taxonomy" id="76066"/>
    <lineage>
        <taxon>Eukaryota</taxon>
        <taxon>Metazoa</taxon>
        <taxon>Chordata</taxon>
        <taxon>Craniata</taxon>
        <taxon>Vertebrata</taxon>
        <taxon>Euteleostomi</taxon>
        <taxon>Amphibia</taxon>
        <taxon>Batrachia</taxon>
        <taxon>Anura</taxon>
        <taxon>Neobatrachia</taxon>
        <taxon>Hyloidea</taxon>
        <taxon>Leptodactylidae</taxon>
        <taxon>Leiuperinae</taxon>
        <taxon>Engystomops</taxon>
    </lineage>
</organism>